<dbReference type="CDD" id="cd00190">
    <property type="entry name" value="Tryp_SPc"/>
    <property type="match status" value="1"/>
</dbReference>
<keyword evidence="5" id="KW-0645">Protease</keyword>
<dbReference type="Gene3D" id="2.40.10.10">
    <property type="entry name" value="Trypsin-like serine proteases"/>
    <property type="match status" value="1"/>
</dbReference>
<comment type="caution">
    <text evidence="5">The sequence shown here is derived from an EMBL/GenBank/DDBJ whole genome shotgun (WGS) entry which is preliminary data.</text>
</comment>
<feature type="chain" id="PRO_5045262368" evidence="3">
    <location>
        <begin position="40"/>
        <end position="273"/>
    </location>
</feature>
<dbReference type="InterPro" id="IPR001254">
    <property type="entry name" value="Trypsin_dom"/>
</dbReference>
<dbReference type="GO" id="GO:0008233">
    <property type="term" value="F:peptidase activity"/>
    <property type="evidence" value="ECO:0007669"/>
    <property type="project" value="UniProtKB-KW"/>
</dbReference>
<dbReference type="PROSITE" id="PS51257">
    <property type="entry name" value="PROKAR_LIPOPROTEIN"/>
    <property type="match status" value="1"/>
</dbReference>
<dbReference type="PANTHER" id="PTHR24276">
    <property type="entry name" value="POLYSERASE-RELATED"/>
    <property type="match status" value="1"/>
</dbReference>
<evidence type="ECO:0000256" key="3">
    <source>
        <dbReference type="SAM" id="SignalP"/>
    </source>
</evidence>
<dbReference type="PROSITE" id="PS50240">
    <property type="entry name" value="TRYPSIN_DOM"/>
    <property type="match status" value="1"/>
</dbReference>
<gene>
    <name evidence="5" type="ORF">ACFYV7_39255</name>
</gene>
<evidence type="ECO:0000256" key="1">
    <source>
        <dbReference type="ARBA" id="ARBA00007664"/>
    </source>
</evidence>
<feature type="domain" description="Peptidase S1" evidence="4">
    <location>
        <begin position="40"/>
        <end position="272"/>
    </location>
</feature>
<evidence type="ECO:0000259" key="4">
    <source>
        <dbReference type="PROSITE" id="PS50240"/>
    </source>
</evidence>
<dbReference type="InterPro" id="IPR043504">
    <property type="entry name" value="Peptidase_S1_PA_chymotrypsin"/>
</dbReference>
<dbReference type="PRINTS" id="PR00722">
    <property type="entry name" value="CHYMOTRYPSIN"/>
</dbReference>
<evidence type="ECO:0000256" key="2">
    <source>
        <dbReference type="ARBA" id="ARBA00023157"/>
    </source>
</evidence>
<dbReference type="Pfam" id="PF00089">
    <property type="entry name" value="Trypsin"/>
    <property type="match status" value="1"/>
</dbReference>
<evidence type="ECO:0000313" key="6">
    <source>
        <dbReference type="Proteomes" id="UP001601948"/>
    </source>
</evidence>
<sequence>MDTARCTRSRSRRMRRTLVGVVSAAVAACFAFPAQQAAAIVGGYEATPHSMPYTLELHLQGAAGTTLCGAVIIAPEWALTTARCIPASGVLEATAGAHGLNTTGTHIGVAQTIVHPKYNQETFDSDIALLRLAERLDFTNPATRPIELVEDDNDDPIDGVIEVAGWGAQSFGGSKSESLYAVEEAIVPRSSCRKSYGVSAITDTMICGGPTSNAGGTGFCAGDQGGPGVTNDPVRLVGLASWRAPKTCASAEHPDVFTSIGAFRYWIKRNTGM</sequence>
<dbReference type="RefSeq" id="WP_387726039.1">
    <property type="nucleotide sequence ID" value="NZ_JBIAPI010000016.1"/>
</dbReference>
<reference evidence="5 6" key="1">
    <citation type="submission" date="2024-10" db="EMBL/GenBank/DDBJ databases">
        <title>The Natural Products Discovery Center: Release of the First 8490 Sequenced Strains for Exploring Actinobacteria Biosynthetic Diversity.</title>
        <authorList>
            <person name="Kalkreuter E."/>
            <person name="Kautsar S.A."/>
            <person name="Yang D."/>
            <person name="Bader C.D."/>
            <person name="Teijaro C.N."/>
            <person name="Fluegel L."/>
            <person name="Davis C.M."/>
            <person name="Simpson J.R."/>
            <person name="Lauterbach L."/>
            <person name="Steele A.D."/>
            <person name="Gui C."/>
            <person name="Meng S."/>
            <person name="Li G."/>
            <person name="Viehrig K."/>
            <person name="Ye F."/>
            <person name="Su P."/>
            <person name="Kiefer A.F."/>
            <person name="Nichols A."/>
            <person name="Cepeda A.J."/>
            <person name="Yan W."/>
            <person name="Fan B."/>
            <person name="Jiang Y."/>
            <person name="Adhikari A."/>
            <person name="Zheng C.-J."/>
            <person name="Schuster L."/>
            <person name="Cowan T.M."/>
            <person name="Smanski M.J."/>
            <person name="Chevrette M.G."/>
            <person name="De Carvalho L.P.S."/>
            <person name="Shen B."/>
        </authorList>
    </citation>
    <scope>NUCLEOTIDE SEQUENCE [LARGE SCALE GENOMIC DNA]</scope>
    <source>
        <strain evidence="5 6">NPDC003040</strain>
    </source>
</reference>
<feature type="signal peptide" evidence="3">
    <location>
        <begin position="1"/>
        <end position="39"/>
    </location>
</feature>
<dbReference type="Proteomes" id="UP001601948">
    <property type="component" value="Unassembled WGS sequence"/>
</dbReference>
<keyword evidence="5" id="KW-0378">Hydrolase</keyword>
<comment type="similarity">
    <text evidence="1">Belongs to the peptidase S1 family.</text>
</comment>
<dbReference type="SMART" id="SM00020">
    <property type="entry name" value="Tryp_SPc"/>
    <property type="match status" value="1"/>
</dbReference>
<dbReference type="GO" id="GO:0006508">
    <property type="term" value="P:proteolysis"/>
    <property type="evidence" value="ECO:0007669"/>
    <property type="project" value="UniProtKB-KW"/>
</dbReference>
<organism evidence="5 6">
    <name type="scientific">Nocardia suismassiliense</name>
    <dbReference type="NCBI Taxonomy" id="2077092"/>
    <lineage>
        <taxon>Bacteria</taxon>
        <taxon>Bacillati</taxon>
        <taxon>Actinomycetota</taxon>
        <taxon>Actinomycetes</taxon>
        <taxon>Mycobacteriales</taxon>
        <taxon>Nocardiaceae</taxon>
        <taxon>Nocardia</taxon>
    </lineage>
</organism>
<dbReference type="InterPro" id="IPR001314">
    <property type="entry name" value="Peptidase_S1A"/>
</dbReference>
<protein>
    <submittedName>
        <fullName evidence="5">Serine protease</fullName>
    </submittedName>
</protein>
<keyword evidence="6" id="KW-1185">Reference proteome</keyword>
<proteinExistence type="inferred from homology"/>
<name>A0ABW6R5T0_9NOCA</name>
<dbReference type="SUPFAM" id="SSF50494">
    <property type="entry name" value="Trypsin-like serine proteases"/>
    <property type="match status" value="1"/>
</dbReference>
<dbReference type="InterPro" id="IPR009003">
    <property type="entry name" value="Peptidase_S1_PA"/>
</dbReference>
<dbReference type="PANTHER" id="PTHR24276:SF98">
    <property type="entry name" value="FI18310P1-RELATED"/>
    <property type="match status" value="1"/>
</dbReference>
<dbReference type="InterPro" id="IPR050430">
    <property type="entry name" value="Peptidase_S1"/>
</dbReference>
<accession>A0ABW6R5T0</accession>
<dbReference type="EMBL" id="JBIAPI010000016">
    <property type="protein sequence ID" value="MFF3228884.1"/>
    <property type="molecule type" value="Genomic_DNA"/>
</dbReference>
<keyword evidence="3" id="KW-0732">Signal</keyword>
<evidence type="ECO:0000313" key="5">
    <source>
        <dbReference type="EMBL" id="MFF3228884.1"/>
    </source>
</evidence>
<keyword evidence="2" id="KW-1015">Disulfide bond</keyword>